<dbReference type="InterPro" id="IPR044112">
    <property type="entry name" value="YihQ_TIM-like"/>
</dbReference>
<evidence type="ECO:0000259" key="3">
    <source>
        <dbReference type="Pfam" id="PF01055"/>
    </source>
</evidence>
<organism evidence="5 6">
    <name type="scientific">Paucilactobacillus hokkaidonensis</name>
    <dbReference type="NCBI Taxonomy" id="1193095"/>
    <lineage>
        <taxon>Bacteria</taxon>
        <taxon>Bacillati</taxon>
        <taxon>Bacillota</taxon>
        <taxon>Bacilli</taxon>
        <taxon>Lactobacillales</taxon>
        <taxon>Lactobacillaceae</taxon>
        <taxon>Paucilactobacillus</taxon>
    </lineage>
</organism>
<feature type="domain" description="Glycosyl hydrolase family 31 C-terminal" evidence="4">
    <location>
        <begin position="588"/>
        <end position="669"/>
    </location>
</feature>
<evidence type="ECO:0000313" key="6">
    <source>
        <dbReference type="Proteomes" id="UP000051884"/>
    </source>
</evidence>
<comment type="similarity">
    <text evidence="1 2">Belongs to the glycosyl hydrolase 31 family.</text>
</comment>
<dbReference type="Gene3D" id="3.20.20.80">
    <property type="entry name" value="Glycosidases"/>
    <property type="match status" value="1"/>
</dbReference>
<dbReference type="InterPro" id="IPR013780">
    <property type="entry name" value="Glyco_hydro_b"/>
</dbReference>
<dbReference type="InterPro" id="IPR000322">
    <property type="entry name" value="Glyco_hydro_31_TIM"/>
</dbReference>
<dbReference type="NCBIfam" id="NF007746">
    <property type="entry name" value="PRK10426.1"/>
    <property type="match status" value="1"/>
</dbReference>
<dbReference type="InterPro" id="IPR017853">
    <property type="entry name" value="GH"/>
</dbReference>
<dbReference type="SUPFAM" id="SSF51445">
    <property type="entry name" value="(Trans)glycosidases"/>
    <property type="match status" value="1"/>
</dbReference>
<feature type="domain" description="Glycoside hydrolase family 31 TIM barrel" evidence="3">
    <location>
        <begin position="269"/>
        <end position="564"/>
    </location>
</feature>
<keyword evidence="6" id="KW-1185">Reference proteome</keyword>
<dbReference type="CDD" id="cd06594">
    <property type="entry name" value="GH31_glucosidase_YihQ"/>
    <property type="match status" value="1"/>
</dbReference>
<keyword evidence="2" id="KW-0326">Glycosidase</keyword>
<dbReference type="CDD" id="cd14752">
    <property type="entry name" value="GH31_N"/>
    <property type="match status" value="1"/>
</dbReference>
<dbReference type="SUPFAM" id="SSF74650">
    <property type="entry name" value="Galactose mutarotase-like"/>
    <property type="match status" value="1"/>
</dbReference>
<sequence length="687" mass="79580">MFNEIMKWSVIEMKPTVKEILTYHDGRLTYNDHLIFMQQKASPILFLGRGNAKIDMYRGNFDINDQLTDKVPLFISQTDVTEAKVELTFSFETEQYLKLTAKLDQSQRLNLTFDLLKSDWNRFWIRLAAITDEKIYGCGEQLSYFNLRGRHFPLWTSEPGVGRNKRMQTTQIADLDHAGGDYYNTNFPQTTFISSQKYYCHVDSFLYADFDFSDAQYHELQFWGIPKTLTFETATTFVDLTKRLTELLGRQPVLPDWTNNGVVLGVQGGTDRVVKITKRLLARDVKLAGFWGQDWQGVRLTSFGKRLMWHWQADPTLYPQLHEQIKTWNQQGLKFLAYINPYVANDTEMFKQAAGHHYFAKNNLGEVYLVDFGEFECGVVDFTNPAAFEWFKTVIKTNLIDQGITGWMADFGEYLPTDVVLFDHSDPMEMHNKWPLLWAKCNYEAVHEAKKDGEIVYFMRAGTAGVQKYTPLLWAGDQSVNWSLDDGLAATIPAALSVGMSGFGLSHSDIGGYTSLYGNIRSKELFMRWAEMGSFLPFMRTHEGNRPDDNFQVYDDDEAIDHFARCSQIFVDLTPYRKAIVKENHEDGLPVQRPLFMHYEDDPQTYDIQYEYLFGSDLLVAPVYKADQKRWTVYLPDDKWIHLWSGQAFGQGQHLIEAPLGEIPVFYRRQSKFVAIFKQLKEKYGND</sequence>
<evidence type="ECO:0000256" key="2">
    <source>
        <dbReference type="RuleBase" id="RU361185"/>
    </source>
</evidence>
<dbReference type="Gene3D" id="2.60.40.1760">
    <property type="entry name" value="glycosyl hydrolase (family 31)"/>
    <property type="match status" value="1"/>
</dbReference>
<evidence type="ECO:0000259" key="4">
    <source>
        <dbReference type="Pfam" id="PF21365"/>
    </source>
</evidence>
<dbReference type="InterPro" id="IPR048395">
    <property type="entry name" value="Glyco_hydro_31_C"/>
</dbReference>
<dbReference type="PANTHER" id="PTHR46959:SF2">
    <property type="entry name" value="SULFOQUINOVOSIDASE"/>
    <property type="match status" value="1"/>
</dbReference>
<reference evidence="5 6" key="1">
    <citation type="journal article" date="2015" name="Genome Announc.">
        <title>Expanding the biotechnology potential of lactobacilli through comparative genomics of 213 strains and associated genera.</title>
        <authorList>
            <person name="Sun Z."/>
            <person name="Harris H.M."/>
            <person name="McCann A."/>
            <person name="Guo C."/>
            <person name="Argimon S."/>
            <person name="Zhang W."/>
            <person name="Yang X."/>
            <person name="Jeffery I.B."/>
            <person name="Cooney J.C."/>
            <person name="Kagawa T.F."/>
            <person name="Liu W."/>
            <person name="Song Y."/>
            <person name="Salvetti E."/>
            <person name="Wrobel A."/>
            <person name="Rasinkangas P."/>
            <person name="Parkhill J."/>
            <person name="Rea M.C."/>
            <person name="O'Sullivan O."/>
            <person name="Ritari J."/>
            <person name="Douillard F.P."/>
            <person name="Paul Ross R."/>
            <person name="Yang R."/>
            <person name="Briner A.E."/>
            <person name="Felis G.E."/>
            <person name="de Vos W.M."/>
            <person name="Barrangou R."/>
            <person name="Klaenhammer T.R."/>
            <person name="Caufield P.W."/>
            <person name="Cui Y."/>
            <person name="Zhang H."/>
            <person name="O'Toole P.W."/>
        </authorList>
    </citation>
    <scope>NUCLEOTIDE SEQUENCE [LARGE SCALE GENOMIC DNA]</scope>
    <source>
        <strain evidence="5 6">DSM 26202</strain>
    </source>
</reference>
<comment type="caution">
    <text evidence="5">The sequence shown here is derived from an EMBL/GenBank/DDBJ whole genome shotgun (WGS) entry which is preliminary data.</text>
</comment>
<dbReference type="EMBL" id="JQCH01000025">
    <property type="protein sequence ID" value="KRO08755.1"/>
    <property type="molecule type" value="Genomic_DNA"/>
</dbReference>
<protein>
    <submittedName>
        <fullName evidence="5">Alpha-glucosidase</fullName>
    </submittedName>
</protein>
<evidence type="ECO:0000313" key="5">
    <source>
        <dbReference type="EMBL" id="KRO08755.1"/>
    </source>
</evidence>
<dbReference type="InterPro" id="IPR011013">
    <property type="entry name" value="Gal_mutarotase_sf_dom"/>
</dbReference>
<dbReference type="Pfam" id="PF01055">
    <property type="entry name" value="Glyco_hydro_31_2nd"/>
    <property type="match status" value="1"/>
</dbReference>
<dbReference type="PANTHER" id="PTHR46959">
    <property type="entry name" value="SULFOQUINOVOSIDASE"/>
    <property type="match status" value="1"/>
</dbReference>
<name>A0ABR5Q5G5_9LACO</name>
<dbReference type="Pfam" id="PF21365">
    <property type="entry name" value="Glyco_hydro_31_3rd"/>
    <property type="match status" value="1"/>
</dbReference>
<dbReference type="Proteomes" id="UP000051884">
    <property type="component" value="Unassembled WGS sequence"/>
</dbReference>
<keyword evidence="2" id="KW-0378">Hydrolase</keyword>
<dbReference type="InterPro" id="IPR052990">
    <property type="entry name" value="Sulfoquinovosidase_GH31"/>
</dbReference>
<gene>
    <name evidence="5" type="ORF">IV59_GL001161</name>
</gene>
<proteinExistence type="inferred from homology"/>
<dbReference type="SUPFAM" id="SSF51011">
    <property type="entry name" value="Glycosyl hydrolase domain"/>
    <property type="match status" value="1"/>
</dbReference>
<accession>A0ABR5Q5G5</accession>
<evidence type="ECO:0000256" key="1">
    <source>
        <dbReference type="ARBA" id="ARBA00007806"/>
    </source>
</evidence>
<dbReference type="Gene3D" id="2.60.40.1180">
    <property type="entry name" value="Golgi alpha-mannosidase II"/>
    <property type="match status" value="1"/>
</dbReference>